<dbReference type="PANTHER" id="PTHR33102">
    <property type="entry name" value="DVL19-RELATED-RELATED"/>
    <property type="match status" value="1"/>
</dbReference>
<evidence type="ECO:0000256" key="2">
    <source>
        <dbReference type="ARBA" id="ARBA00022473"/>
    </source>
</evidence>
<comment type="caution">
    <text evidence="8">The sequence shown here is derived from an EMBL/GenBank/DDBJ whole genome shotgun (WGS) entry which is preliminary data.</text>
</comment>
<keyword evidence="2" id="KW-0217">Developmental protein</keyword>
<reference evidence="8 9" key="1">
    <citation type="journal article" date="2021" name="Commun. Biol.">
        <title>The genome of Shorea leprosula (Dipterocarpaceae) highlights the ecological relevance of drought in aseasonal tropical rainforests.</title>
        <authorList>
            <person name="Ng K.K.S."/>
            <person name="Kobayashi M.J."/>
            <person name="Fawcett J.A."/>
            <person name="Hatakeyama M."/>
            <person name="Paape T."/>
            <person name="Ng C.H."/>
            <person name="Ang C.C."/>
            <person name="Tnah L.H."/>
            <person name="Lee C.T."/>
            <person name="Nishiyama T."/>
            <person name="Sese J."/>
            <person name="O'Brien M.J."/>
            <person name="Copetti D."/>
            <person name="Mohd Noor M.I."/>
            <person name="Ong R.C."/>
            <person name="Putra M."/>
            <person name="Sireger I.Z."/>
            <person name="Indrioko S."/>
            <person name="Kosugi Y."/>
            <person name="Izuno A."/>
            <person name="Isagi Y."/>
            <person name="Lee S.L."/>
            <person name="Shimizu K.K."/>
        </authorList>
    </citation>
    <scope>NUCLEOTIDE SEQUENCE [LARGE SCALE GENOMIC DNA]</scope>
    <source>
        <strain evidence="8">214</strain>
    </source>
</reference>
<evidence type="ECO:0000256" key="7">
    <source>
        <dbReference type="ARBA" id="ARBA00024340"/>
    </source>
</evidence>
<evidence type="ECO:0000256" key="4">
    <source>
        <dbReference type="ARBA" id="ARBA00022692"/>
    </source>
</evidence>
<evidence type="ECO:0000256" key="3">
    <source>
        <dbReference type="ARBA" id="ARBA00022475"/>
    </source>
</evidence>
<dbReference type="GO" id="GO:0005886">
    <property type="term" value="C:plasma membrane"/>
    <property type="evidence" value="ECO:0007669"/>
    <property type="project" value="UniProtKB-SubCell"/>
</dbReference>
<gene>
    <name evidence="8" type="ORF">SLEP1_g51351</name>
</gene>
<evidence type="ECO:0000256" key="6">
    <source>
        <dbReference type="ARBA" id="ARBA00023136"/>
    </source>
</evidence>
<proteinExistence type="inferred from homology"/>
<sequence length="60" mass="7033">MGQCTSRTVIRSGGERWEDCVVSSSERAGCLAVMKEYRSRFYIARRCIIMLLCWQKYGKY</sequence>
<evidence type="ECO:0000313" key="9">
    <source>
        <dbReference type="Proteomes" id="UP001054252"/>
    </source>
</evidence>
<dbReference type="GO" id="GO:0008285">
    <property type="term" value="P:negative regulation of cell population proliferation"/>
    <property type="evidence" value="ECO:0007669"/>
    <property type="project" value="InterPro"/>
</dbReference>
<dbReference type="EMBL" id="BPVZ01000177">
    <property type="protein sequence ID" value="GKV44137.1"/>
    <property type="molecule type" value="Genomic_DNA"/>
</dbReference>
<keyword evidence="3" id="KW-1003">Cell membrane</keyword>
<keyword evidence="5" id="KW-1133">Transmembrane helix</keyword>
<dbReference type="Pfam" id="PF08137">
    <property type="entry name" value="DVL"/>
    <property type="match status" value="1"/>
</dbReference>
<dbReference type="AlphaFoldDB" id="A0AAV5M669"/>
<dbReference type="InterPro" id="IPR051525">
    <property type="entry name" value="DVL_RTFL_regulatory"/>
</dbReference>
<comment type="subcellular location">
    <subcellularLocation>
        <location evidence="1">Cell membrane</location>
        <topology evidence="1">Single-pass membrane protein</topology>
    </subcellularLocation>
</comment>
<accession>A0AAV5M669</accession>
<dbReference type="InterPro" id="IPR012552">
    <property type="entry name" value="DVL"/>
</dbReference>
<dbReference type="Proteomes" id="UP001054252">
    <property type="component" value="Unassembled WGS sequence"/>
</dbReference>
<name>A0AAV5M669_9ROSI</name>
<evidence type="ECO:0000256" key="1">
    <source>
        <dbReference type="ARBA" id="ARBA00004162"/>
    </source>
</evidence>
<keyword evidence="4" id="KW-0812">Transmembrane</keyword>
<evidence type="ECO:0000256" key="5">
    <source>
        <dbReference type="ARBA" id="ARBA00022989"/>
    </source>
</evidence>
<evidence type="ECO:0000313" key="8">
    <source>
        <dbReference type="EMBL" id="GKV44137.1"/>
    </source>
</evidence>
<protein>
    <submittedName>
        <fullName evidence="8">Uncharacterized protein</fullName>
    </submittedName>
</protein>
<comment type="similarity">
    <text evidence="7">Belongs to the DVL/RTFL small polypeptides family.</text>
</comment>
<keyword evidence="9" id="KW-1185">Reference proteome</keyword>
<keyword evidence="6" id="KW-0472">Membrane</keyword>
<dbReference type="GO" id="GO:0048367">
    <property type="term" value="P:shoot system development"/>
    <property type="evidence" value="ECO:0007669"/>
    <property type="project" value="UniProtKB-ARBA"/>
</dbReference>
<organism evidence="8 9">
    <name type="scientific">Rubroshorea leprosula</name>
    <dbReference type="NCBI Taxonomy" id="152421"/>
    <lineage>
        <taxon>Eukaryota</taxon>
        <taxon>Viridiplantae</taxon>
        <taxon>Streptophyta</taxon>
        <taxon>Embryophyta</taxon>
        <taxon>Tracheophyta</taxon>
        <taxon>Spermatophyta</taxon>
        <taxon>Magnoliopsida</taxon>
        <taxon>eudicotyledons</taxon>
        <taxon>Gunneridae</taxon>
        <taxon>Pentapetalae</taxon>
        <taxon>rosids</taxon>
        <taxon>malvids</taxon>
        <taxon>Malvales</taxon>
        <taxon>Dipterocarpaceae</taxon>
        <taxon>Rubroshorea</taxon>
    </lineage>
</organism>